<protein>
    <submittedName>
        <fullName evidence="3">Uncharacterized protein</fullName>
    </submittedName>
</protein>
<reference evidence="3" key="1">
    <citation type="submission" date="2018-12" db="EMBL/GenBank/DDBJ databases">
        <authorList>
            <person name="Syme R.A."/>
            <person name="Farfan-Caceres L."/>
            <person name="Lichtenzveig J."/>
        </authorList>
    </citation>
    <scope>NUCLEOTIDE SEQUENCE</scope>
    <source>
        <strain evidence="3">Al4</strain>
    </source>
</reference>
<dbReference type="Proteomes" id="UP000651452">
    <property type="component" value="Unassembled WGS sequence"/>
</dbReference>
<accession>A0A8H7JCM1</accession>
<evidence type="ECO:0000313" key="4">
    <source>
        <dbReference type="Proteomes" id="UP000651452"/>
    </source>
</evidence>
<feature type="region of interest" description="Disordered" evidence="2">
    <location>
        <begin position="149"/>
        <end position="206"/>
    </location>
</feature>
<comment type="caution">
    <text evidence="3">The sequence shown here is derived from an EMBL/GenBank/DDBJ whole genome shotgun (WGS) entry which is preliminary data.</text>
</comment>
<evidence type="ECO:0000313" key="3">
    <source>
        <dbReference type="EMBL" id="KAF9700272.1"/>
    </source>
</evidence>
<feature type="region of interest" description="Disordered" evidence="2">
    <location>
        <begin position="302"/>
        <end position="321"/>
    </location>
</feature>
<proteinExistence type="predicted"/>
<feature type="coiled-coil region" evidence="1">
    <location>
        <begin position="250"/>
        <end position="284"/>
    </location>
</feature>
<dbReference type="EMBL" id="RZGK01000003">
    <property type="protein sequence ID" value="KAF9700272.1"/>
    <property type="molecule type" value="Genomic_DNA"/>
</dbReference>
<dbReference type="OrthoDB" id="3668495at2759"/>
<reference evidence="3" key="2">
    <citation type="submission" date="2020-09" db="EMBL/GenBank/DDBJ databases">
        <title>Reference genome assembly for Australian Ascochyta lentis isolate Al4.</title>
        <authorList>
            <person name="Lee R.C."/>
            <person name="Farfan-Caceres L.M."/>
            <person name="Debler J.W."/>
            <person name="Williams A.H."/>
            <person name="Henares B.M."/>
        </authorList>
    </citation>
    <scope>NUCLEOTIDE SEQUENCE</scope>
    <source>
        <strain evidence="3">Al4</strain>
    </source>
</reference>
<keyword evidence="1" id="KW-0175">Coiled coil</keyword>
<feature type="compositionally biased region" description="Polar residues" evidence="2">
    <location>
        <begin position="186"/>
        <end position="201"/>
    </location>
</feature>
<keyword evidence="4" id="KW-1185">Reference proteome</keyword>
<sequence length="321" mass="36246">MLSSDMADTNSEDLAVWRGPFSWDGLLLRLHIRTVKQDYDAEDPRTWPLIKDVVQTEVNYDYRQTKPAPRFLAYDQSLMENLVTQRPLASKASCRPNLAGYQIKALFADDPFNFDRYGAMRNFPHLPAAELEEWMRLMRGTIPDTKYFPDVSPRPVKASDNSSSVQKNRSVPSGKAFEPAMKASSEENPSTSATAQDNFKTAQHRPEGTVETAVDALITAHTKSLHTATQKTRALELLVNEHHHEAEGRAQAAKAKIVILGEQLERQREELEAAKKETAETNEAIIWVWNEVQKLSKVIVRKREDTDGDSASEKKKIKVEG</sequence>
<organism evidence="3 4">
    <name type="scientific">Ascochyta lentis</name>
    <dbReference type="NCBI Taxonomy" id="205686"/>
    <lineage>
        <taxon>Eukaryota</taxon>
        <taxon>Fungi</taxon>
        <taxon>Dikarya</taxon>
        <taxon>Ascomycota</taxon>
        <taxon>Pezizomycotina</taxon>
        <taxon>Dothideomycetes</taxon>
        <taxon>Pleosporomycetidae</taxon>
        <taxon>Pleosporales</taxon>
        <taxon>Pleosporineae</taxon>
        <taxon>Didymellaceae</taxon>
        <taxon>Ascochyta</taxon>
    </lineage>
</organism>
<evidence type="ECO:0000256" key="2">
    <source>
        <dbReference type="SAM" id="MobiDB-lite"/>
    </source>
</evidence>
<feature type="compositionally biased region" description="Polar residues" evidence="2">
    <location>
        <begin position="159"/>
        <end position="171"/>
    </location>
</feature>
<gene>
    <name evidence="3" type="ORF">EKO04_001301</name>
</gene>
<dbReference type="AlphaFoldDB" id="A0A8H7JCM1"/>
<evidence type="ECO:0000256" key="1">
    <source>
        <dbReference type="SAM" id="Coils"/>
    </source>
</evidence>
<name>A0A8H7JCM1_9PLEO</name>